<dbReference type="VEuPathDB" id="FungiDB:Z519_06198"/>
<dbReference type="GeneID" id="27699126"/>
<evidence type="ECO:0000313" key="3">
    <source>
        <dbReference type="Proteomes" id="UP000053789"/>
    </source>
</evidence>
<dbReference type="Proteomes" id="UP000053789">
    <property type="component" value="Unassembled WGS sequence"/>
</dbReference>
<keyword evidence="3" id="KW-1185">Reference proteome</keyword>
<protein>
    <submittedName>
        <fullName evidence="2">Uncharacterized protein</fullName>
    </submittedName>
</protein>
<organism evidence="2 3">
    <name type="scientific">Cladophialophora bantiana (strain ATCC 10958 / CBS 173.52 / CDC B-1940 / NIH 8579)</name>
    <name type="common">Xylohypha bantiana</name>
    <dbReference type="NCBI Taxonomy" id="1442370"/>
    <lineage>
        <taxon>Eukaryota</taxon>
        <taxon>Fungi</taxon>
        <taxon>Dikarya</taxon>
        <taxon>Ascomycota</taxon>
        <taxon>Pezizomycotina</taxon>
        <taxon>Eurotiomycetes</taxon>
        <taxon>Chaetothyriomycetidae</taxon>
        <taxon>Chaetothyriales</taxon>
        <taxon>Herpotrichiellaceae</taxon>
        <taxon>Cladophialophora</taxon>
    </lineage>
</organism>
<evidence type="ECO:0000313" key="2">
    <source>
        <dbReference type="EMBL" id="KIW93593.1"/>
    </source>
</evidence>
<name>A0A0D2HK03_CLAB1</name>
<proteinExistence type="predicted"/>
<gene>
    <name evidence="2" type="ORF">Z519_06198</name>
</gene>
<feature type="compositionally biased region" description="Polar residues" evidence="1">
    <location>
        <begin position="9"/>
        <end position="26"/>
    </location>
</feature>
<evidence type="ECO:0000256" key="1">
    <source>
        <dbReference type="SAM" id="MobiDB-lite"/>
    </source>
</evidence>
<dbReference type="HOGENOM" id="CLU_794547_0_0_1"/>
<sequence length="349" mass="38414">MELDGGYFDSSSWASAFPTDQQSGSQRAPHDIHATVGPTDALLAPSAQMGDVFQRVSVYNNVGLDVNLLPDSMNRIVRPDVDSSRFNLPAQTRFHGLGSPSSFQVAGTTHAAFWARQTEPSAIDLGCNSEGFGREPLSSDASRLLSTWTNGNHMHVLHSTYLAVSRETSFSQQGYFYPTGIDYRTHTNRLQLQAAQTQPVDCFLSAGNLSQQPVRMAPRTNTASQQAQAQRISRFRSVTADVPLTACTDLTPNIIQPTSLGNNGIGLEMDATWNIAVKDSHSCHNLIMSQTGAPPRRSPRRAGYQEMPECCKADLKTRIPTIKYLFIDLGCSMKQTEMIFHLLFDLRVT</sequence>
<dbReference type="EMBL" id="KN846987">
    <property type="protein sequence ID" value="KIW93593.1"/>
    <property type="molecule type" value="Genomic_DNA"/>
</dbReference>
<dbReference type="RefSeq" id="XP_016620262.1">
    <property type="nucleotide sequence ID" value="XM_016763938.1"/>
</dbReference>
<accession>A0A0D2HK03</accession>
<dbReference type="AlphaFoldDB" id="A0A0D2HK03"/>
<reference evidence="2" key="1">
    <citation type="submission" date="2015-01" db="EMBL/GenBank/DDBJ databases">
        <title>The Genome Sequence of Cladophialophora bantiana CBS 173.52.</title>
        <authorList>
            <consortium name="The Broad Institute Genomics Platform"/>
            <person name="Cuomo C."/>
            <person name="de Hoog S."/>
            <person name="Gorbushina A."/>
            <person name="Stielow B."/>
            <person name="Teixiera M."/>
            <person name="Abouelleil A."/>
            <person name="Chapman S.B."/>
            <person name="Priest M."/>
            <person name="Young S.K."/>
            <person name="Wortman J."/>
            <person name="Nusbaum C."/>
            <person name="Birren B."/>
        </authorList>
    </citation>
    <scope>NUCLEOTIDE SEQUENCE [LARGE SCALE GENOMIC DNA]</scope>
    <source>
        <strain evidence="2">CBS 173.52</strain>
    </source>
</reference>
<feature type="region of interest" description="Disordered" evidence="1">
    <location>
        <begin position="1"/>
        <end position="33"/>
    </location>
</feature>